<keyword evidence="3" id="KW-0813">Transport</keyword>
<dbReference type="GO" id="GO:0016020">
    <property type="term" value="C:membrane"/>
    <property type="evidence" value="ECO:0007669"/>
    <property type="project" value="UniProtKB-SubCell"/>
</dbReference>
<feature type="transmembrane region" description="Helical" evidence="9">
    <location>
        <begin position="377"/>
        <end position="399"/>
    </location>
</feature>
<evidence type="ECO:0000256" key="3">
    <source>
        <dbReference type="ARBA" id="ARBA00022448"/>
    </source>
</evidence>
<feature type="transmembrane region" description="Helical" evidence="9">
    <location>
        <begin position="334"/>
        <end position="365"/>
    </location>
</feature>
<dbReference type="InterPro" id="IPR046342">
    <property type="entry name" value="CBS_dom_sf"/>
</dbReference>
<evidence type="ECO:0000256" key="7">
    <source>
        <dbReference type="ARBA" id="ARBA00023136"/>
    </source>
</evidence>
<dbReference type="GO" id="GO:0015095">
    <property type="term" value="F:magnesium ion transmembrane transporter activity"/>
    <property type="evidence" value="ECO:0007669"/>
    <property type="project" value="InterPro"/>
</dbReference>
<dbReference type="SUPFAM" id="SSF158791">
    <property type="entry name" value="MgtE N-terminal domain-like"/>
    <property type="match status" value="1"/>
</dbReference>
<dbReference type="Pfam" id="PF03448">
    <property type="entry name" value="MgtE_N"/>
    <property type="match status" value="1"/>
</dbReference>
<dbReference type="Gene3D" id="3.10.580.10">
    <property type="entry name" value="CBS-domain"/>
    <property type="match status" value="1"/>
</dbReference>
<name>A0A366HU73_9BACT</name>
<dbReference type="SUPFAM" id="SSF161093">
    <property type="entry name" value="MgtE membrane domain-like"/>
    <property type="match status" value="1"/>
</dbReference>
<keyword evidence="5" id="KW-0460">Magnesium</keyword>
<dbReference type="Pfam" id="PF00571">
    <property type="entry name" value="CBS"/>
    <property type="match status" value="2"/>
</dbReference>
<dbReference type="PANTHER" id="PTHR43773:SF1">
    <property type="entry name" value="MAGNESIUM TRANSPORTER MGTE"/>
    <property type="match status" value="1"/>
</dbReference>
<keyword evidence="8" id="KW-0129">CBS domain</keyword>
<dbReference type="RefSeq" id="WP_113956743.1">
    <property type="nucleotide sequence ID" value="NZ_QNRR01000001.1"/>
</dbReference>
<reference evidence="11 12" key="1">
    <citation type="submission" date="2018-06" db="EMBL/GenBank/DDBJ databases">
        <title>Genomic Encyclopedia of Type Strains, Phase IV (KMG-IV): sequencing the most valuable type-strain genomes for metagenomic binning, comparative biology and taxonomic classification.</title>
        <authorList>
            <person name="Goeker M."/>
        </authorList>
    </citation>
    <scope>NUCLEOTIDE SEQUENCE [LARGE SCALE GENOMIC DNA]</scope>
    <source>
        <strain evidence="11 12">DSM 25532</strain>
    </source>
</reference>
<dbReference type="SUPFAM" id="SSF54631">
    <property type="entry name" value="CBS-domain pair"/>
    <property type="match status" value="1"/>
</dbReference>
<comment type="subcellular location">
    <subcellularLocation>
        <location evidence="1">Membrane</location>
        <topology evidence="1">Multi-pass membrane protein</topology>
    </subcellularLocation>
</comment>
<evidence type="ECO:0000259" key="10">
    <source>
        <dbReference type="PROSITE" id="PS51371"/>
    </source>
</evidence>
<protein>
    <submittedName>
        <fullName evidence="11">Magnesium transporter</fullName>
    </submittedName>
</protein>
<sequence>MTPQELDALASDVVQRAPYEAAELLEAQKDEDAIAILEIINPLVGQQILRELDDRRRSELIAAAPVDKARQWMKNQEYPEDSVGWLMEPPVAVFRPHMTVRETIEAMRKLTKKAFITYGYVADESNKLVGVLVFRDLMLASPDKKLSEVMYPNIFWLNPEMALTDAMKSTLNRHFPVYPVCDEEGHLLGLVRGQSLFEARAIELSAQPGTMVGVHEEERLATPVKRSFWMRHPWLQFNLLTAFIAGAVVGLFEHTLDRVVILAAFLPILAGQSGNTGCQALAVTLRGLTLGDLKTGEERKLFFKEAMLGIANGAIVGLVAAIGMFVYAKTQSNPAALMLGVVVWFSMVASCVVSGLAGATIPLVLRKFGFDPATASSIFLTTATDVVSMGTFLGLATILI</sequence>
<proteinExistence type="inferred from homology"/>
<evidence type="ECO:0000313" key="11">
    <source>
        <dbReference type="EMBL" id="RBP47841.1"/>
    </source>
</evidence>
<evidence type="ECO:0000256" key="2">
    <source>
        <dbReference type="ARBA" id="ARBA00009749"/>
    </source>
</evidence>
<dbReference type="InterPro" id="IPR006668">
    <property type="entry name" value="Mg_transptr_MgtE_intracell_dom"/>
</dbReference>
<feature type="transmembrane region" description="Helical" evidence="9">
    <location>
        <begin position="234"/>
        <end position="252"/>
    </location>
</feature>
<dbReference type="InterPro" id="IPR000644">
    <property type="entry name" value="CBS_dom"/>
</dbReference>
<comment type="caution">
    <text evidence="11">The sequence shown here is derived from an EMBL/GenBank/DDBJ whole genome shotgun (WGS) entry which is preliminary data.</text>
</comment>
<evidence type="ECO:0000313" key="12">
    <source>
        <dbReference type="Proteomes" id="UP000253426"/>
    </source>
</evidence>
<dbReference type="InterPro" id="IPR006667">
    <property type="entry name" value="SLC41_membr_dom"/>
</dbReference>
<accession>A0A366HU73</accession>
<dbReference type="Proteomes" id="UP000253426">
    <property type="component" value="Unassembled WGS sequence"/>
</dbReference>
<gene>
    <name evidence="11" type="ORF">DES53_101641</name>
</gene>
<dbReference type="OrthoDB" id="9790355at2"/>
<organism evidence="11 12">
    <name type="scientific">Roseimicrobium gellanilyticum</name>
    <dbReference type="NCBI Taxonomy" id="748857"/>
    <lineage>
        <taxon>Bacteria</taxon>
        <taxon>Pseudomonadati</taxon>
        <taxon>Verrucomicrobiota</taxon>
        <taxon>Verrucomicrobiia</taxon>
        <taxon>Verrucomicrobiales</taxon>
        <taxon>Verrucomicrobiaceae</taxon>
        <taxon>Roseimicrobium</taxon>
    </lineage>
</organism>
<evidence type="ECO:0000256" key="5">
    <source>
        <dbReference type="ARBA" id="ARBA00022842"/>
    </source>
</evidence>
<feature type="domain" description="CBS" evidence="10">
    <location>
        <begin position="87"/>
        <end position="148"/>
    </location>
</feature>
<dbReference type="AlphaFoldDB" id="A0A366HU73"/>
<evidence type="ECO:0000256" key="8">
    <source>
        <dbReference type="PROSITE-ProRule" id="PRU00703"/>
    </source>
</evidence>
<feature type="domain" description="CBS" evidence="10">
    <location>
        <begin position="150"/>
        <end position="206"/>
    </location>
</feature>
<dbReference type="Pfam" id="PF01769">
    <property type="entry name" value="MgtE"/>
    <property type="match status" value="1"/>
</dbReference>
<feature type="transmembrane region" description="Helical" evidence="9">
    <location>
        <begin position="306"/>
        <end position="328"/>
    </location>
</feature>
<keyword evidence="6 9" id="KW-1133">Transmembrane helix</keyword>
<evidence type="ECO:0000256" key="9">
    <source>
        <dbReference type="SAM" id="Phobius"/>
    </source>
</evidence>
<keyword evidence="12" id="KW-1185">Reference proteome</keyword>
<keyword evidence="7 9" id="KW-0472">Membrane</keyword>
<feature type="transmembrane region" description="Helical" evidence="9">
    <location>
        <begin position="258"/>
        <end position="285"/>
    </location>
</feature>
<keyword evidence="4 9" id="KW-0812">Transmembrane</keyword>
<evidence type="ECO:0000256" key="1">
    <source>
        <dbReference type="ARBA" id="ARBA00004141"/>
    </source>
</evidence>
<dbReference type="PROSITE" id="PS51371">
    <property type="entry name" value="CBS"/>
    <property type="match status" value="2"/>
</dbReference>
<evidence type="ECO:0000256" key="4">
    <source>
        <dbReference type="ARBA" id="ARBA00022692"/>
    </source>
</evidence>
<comment type="similarity">
    <text evidence="2">Belongs to the SLC41A transporter family.</text>
</comment>
<dbReference type="Gene3D" id="1.10.357.20">
    <property type="entry name" value="SLC41 divalent cation transporters, integral membrane domain"/>
    <property type="match status" value="1"/>
</dbReference>
<dbReference type="InterPro" id="IPR006669">
    <property type="entry name" value="MgtE_transporter"/>
</dbReference>
<dbReference type="InterPro" id="IPR036739">
    <property type="entry name" value="SLC41_membr_dom_sf"/>
</dbReference>
<dbReference type="EMBL" id="QNRR01000001">
    <property type="protein sequence ID" value="RBP47841.1"/>
    <property type="molecule type" value="Genomic_DNA"/>
</dbReference>
<evidence type="ECO:0000256" key="6">
    <source>
        <dbReference type="ARBA" id="ARBA00022989"/>
    </source>
</evidence>
<dbReference type="PANTHER" id="PTHR43773">
    <property type="entry name" value="MAGNESIUM TRANSPORTER MGTE"/>
    <property type="match status" value="1"/>
</dbReference>